<evidence type="ECO:0000256" key="1">
    <source>
        <dbReference type="SAM" id="MobiDB-lite"/>
    </source>
</evidence>
<sequence length="38" mass="4124">MLIRPNARDLLPPQLVKSAPTGSDRLDVPFLSSQSFVG</sequence>
<name>A0A0V1GLE0_9BILA</name>
<gene>
    <name evidence="2" type="ORF">T11_11864</name>
</gene>
<dbReference type="EMBL" id="JYDP01001004">
    <property type="protein sequence ID" value="KRY99101.1"/>
    <property type="molecule type" value="Genomic_DNA"/>
</dbReference>
<organism evidence="2 3">
    <name type="scientific">Trichinella zimbabwensis</name>
    <dbReference type="NCBI Taxonomy" id="268475"/>
    <lineage>
        <taxon>Eukaryota</taxon>
        <taxon>Metazoa</taxon>
        <taxon>Ecdysozoa</taxon>
        <taxon>Nematoda</taxon>
        <taxon>Enoplea</taxon>
        <taxon>Dorylaimia</taxon>
        <taxon>Trichinellida</taxon>
        <taxon>Trichinellidae</taxon>
        <taxon>Trichinella</taxon>
    </lineage>
</organism>
<keyword evidence="3" id="KW-1185">Reference proteome</keyword>
<evidence type="ECO:0000313" key="2">
    <source>
        <dbReference type="EMBL" id="KRY99101.1"/>
    </source>
</evidence>
<dbReference type="AlphaFoldDB" id="A0A0V1GLE0"/>
<dbReference type="Proteomes" id="UP000055024">
    <property type="component" value="Unassembled WGS sequence"/>
</dbReference>
<reference evidence="2 3" key="1">
    <citation type="submission" date="2015-01" db="EMBL/GenBank/DDBJ databases">
        <title>Evolution of Trichinella species and genotypes.</title>
        <authorList>
            <person name="Korhonen P.K."/>
            <person name="Edoardo P."/>
            <person name="Giuseppe L.R."/>
            <person name="Gasser R.B."/>
        </authorList>
    </citation>
    <scope>NUCLEOTIDE SEQUENCE [LARGE SCALE GENOMIC DNA]</scope>
    <source>
        <strain evidence="2">ISS1029</strain>
    </source>
</reference>
<accession>A0A0V1GLE0</accession>
<evidence type="ECO:0000313" key="3">
    <source>
        <dbReference type="Proteomes" id="UP000055024"/>
    </source>
</evidence>
<feature type="region of interest" description="Disordered" evidence="1">
    <location>
        <begin position="1"/>
        <end position="23"/>
    </location>
</feature>
<comment type="caution">
    <text evidence="2">The sequence shown here is derived from an EMBL/GenBank/DDBJ whole genome shotgun (WGS) entry which is preliminary data.</text>
</comment>
<protein>
    <submittedName>
        <fullName evidence="2">Uncharacterized protein</fullName>
    </submittedName>
</protein>
<proteinExistence type="predicted"/>